<gene>
    <name evidence="2" type="ORF">WG901_16945</name>
</gene>
<dbReference type="InterPro" id="IPR013100">
    <property type="entry name" value="LEH"/>
</dbReference>
<name>A0ABU8RZ37_9SPHN</name>
<feature type="domain" description="Limonene-1,2-epoxide hydrolase" evidence="1">
    <location>
        <begin position="3"/>
        <end position="120"/>
    </location>
</feature>
<accession>A0ABU8RZ37</accession>
<dbReference type="Pfam" id="PF07858">
    <property type="entry name" value="LEH"/>
    <property type="match status" value="1"/>
</dbReference>
<evidence type="ECO:0000313" key="2">
    <source>
        <dbReference type="EMBL" id="MEJ5978343.1"/>
    </source>
</evidence>
<dbReference type="Gene3D" id="3.10.450.50">
    <property type="match status" value="1"/>
</dbReference>
<proteinExistence type="predicted"/>
<dbReference type="GO" id="GO:0016787">
    <property type="term" value="F:hydrolase activity"/>
    <property type="evidence" value="ECO:0007669"/>
    <property type="project" value="UniProtKB-KW"/>
</dbReference>
<dbReference type="EMBL" id="JBBHJZ010000003">
    <property type="protein sequence ID" value="MEJ5978343.1"/>
    <property type="molecule type" value="Genomic_DNA"/>
</dbReference>
<evidence type="ECO:0000313" key="3">
    <source>
        <dbReference type="Proteomes" id="UP001361239"/>
    </source>
</evidence>
<dbReference type="InterPro" id="IPR032710">
    <property type="entry name" value="NTF2-like_dom_sf"/>
</dbReference>
<sequence length="133" mass="14170">MTTPAETVTQFLALWERPGGLDQSVRDHFTATTVWENVGLARTTGIDEAIALNHQLMDSFGLTTIKVDNLAVATTGSKVLTERIDHMVAADGTVLFSAPVMGIFEIEGGRIAAWRDYFDSAGAAALMAQAGQG</sequence>
<dbReference type="SUPFAM" id="SSF54427">
    <property type="entry name" value="NTF2-like"/>
    <property type="match status" value="1"/>
</dbReference>
<keyword evidence="2" id="KW-0378">Hydrolase</keyword>
<dbReference type="Proteomes" id="UP001361239">
    <property type="component" value="Unassembled WGS sequence"/>
</dbReference>
<protein>
    <submittedName>
        <fullName evidence="2">Limonene-1,2-epoxide hydrolase family protein</fullName>
    </submittedName>
</protein>
<dbReference type="RefSeq" id="WP_339588270.1">
    <property type="nucleotide sequence ID" value="NZ_JBBHJZ010000003.1"/>
</dbReference>
<keyword evidence="3" id="KW-1185">Reference proteome</keyword>
<organism evidence="2 3">
    <name type="scientific">Novosphingobium anseongense</name>
    <dbReference type="NCBI Taxonomy" id="3133436"/>
    <lineage>
        <taxon>Bacteria</taxon>
        <taxon>Pseudomonadati</taxon>
        <taxon>Pseudomonadota</taxon>
        <taxon>Alphaproteobacteria</taxon>
        <taxon>Sphingomonadales</taxon>
        <taxon>Sphingomonadaceae</taxon>
        <taxon>Novosphingobium</taxon>
    </lineage>
</organism>
<comment type="caution">
    <text evidence="2">The sequence shown here is derived from an EMBL/GenBank/DDBJ whole genome shotgun (WGS) entry which is preliminary data.</text>
</comment>
<evidence type="ECO:0000259" key="1">
    <source>
        <dbReference type="Pfam" id="PF07858"/>
    </source>
</evidence>
<reference evidence="2 3" key="1">
    <citation type="submission" date="2024-03" db="EMBL/GenBank/DDBJ databases">
        <authorList>
            <person name="Jo J.-H."/>
        </authorList>
    </citation>
    <scope>NUCLEOTIDE SEQUENCE [LARGE SCALE GENOMIC DNA]</scope>
    <source>
        <strain evidence="2 3">PS1R-30</strain>
    </source>
</reference>